<reference evidence="1 2" key="1">
    <citation type="submission" date="2020-04" db="EMBL/GenBank/DDBJ databases">
        <authorList>
            <person name="De Canck E."/>
        </authorList>
    </citation>
    <scope>NUCLEOTIDE SEQUENCE [LARGE SCALE GENOMIC DNA]</scope>
    <source>
        <strain evidence="1 2">LMG 22037</strain>
    </source>
</reference>
<gene>
    <name evidence="1" type="ORF">LMG22037_05509</name>
</gene>
<proteinExistence type="predicted"/>
<protein>
    <submittedName>
        <fullName evidence="1">Uncharacterized protein</fullName>
    </submittedName>
</protein>
<evidence type="ECO:0000313" key="1">
    <source>
        <dbReference type="EMBL" id="CAB3730150.1"/>
    </source>
</evidence>
<evidence type="ECO:0000313" key="2">
    <source>
        <dbReference type="Proteomes" id="UP000494249"/>
    </source>
</evidence>
<organism evidence="1 2">
    <name type="scientific">Paraburkholderia phenoliruptrix</name>
    <dbReference type="NCBI Taxonomy" id="252970"/>
    <lineage>
        <taxon>Bacteria</taxon>
        <taxon>Pseudomonadati</taxon>
        <taxon>Pseudomonadota</taxon>
        <taxon>Betaproteobacteria</taxon>
        <taxon>Burkholderiales</taxon>
        <taxon>Burkholderiaceae</taxon>
        <taxon>Paraburkholderia</taxon>
    </lineage>
</organism>
<accession>A0A6J5CAY2</accession>
<dbReference type="Proteomes" id="UP000494249">
    <property type="component" value="Unassembled WGS sequence"/>
</dbReference>
<sequence>MGRVTKHQVSTTKRRAWSTDDLATLDREYPTTHTPTLASRLGRTDRAIYMMAGMRGLKKTVEYLATEAAG</sequence>
<dbReference type="EMBL" id="CADIKB010000040">
    <property type="protein sequence ID" value="CAB3730150.1"/>
    <property type="molecule type" value="Genomic_DNA"/>
</dbReference>
<name>A0A6J5CAY2_9BURK</name>
<dbReference type="AlphaFoldDB" id="A0A6J5CAY2"/>